<reference evidence="6 7" key="1">
    <citation type="submission" date="2019-11" db="EMBL/GenBank/DDBJ databases">
        <title>Using colonization assays and comparative genomics to discover symbiosis behaviors and factors in Vibrio fischeri.</title>
        <authorList>
            <person name="Bongrand C."/>
            <person name="Moriano-Gutierrez S."/>
            <person name="Arevalo P."/>
            <person name="Mcfall-Ngai M."/>
            <person name="Visick K."/>
            <person name="Polz M.F."/>
            <person name="Ruby E.G."/>
        </authorList>
    </citation>
    <scope>NUCLEOTIDE SEQUENCE [LARGE SCALE GENOMIC DNA]</scope>
    <source>
        <strain evidence="7">emors.4.1</strain>
    </source>
</reference>
<evidence type="ECO:0000256" key="3">
    <source>
        <dbReference type="ARBA" id="ARBA00022827"/>
    </source>
</evidence>
<comment type="cofactor">
    <cofactor evidence="1">
        <name>FAD</name>
        <dbReference type="ChEBI" id="CHEBI:57692"/>
    </cofactor>
</comment>
<evidence type="ECO:0000259" key="5">
    <source>
        <dbReference type="Pfam" id="PF22780"/>
    </source>
</evidence>
<dbReference type="PANTHER" id="PTHR42887">
    <property type="entry name" value="OS12G0638800 PROTEIN"/>
    <property type="match status" value="1"/>
</dbReference>
<dbReference type="RefSeq" id="WP_012532870.1">
    <property type="nucleotide sequence ID" value="NZ_WOBB01000001.1"/>
</dbReference>
<organism evidence="6 7">
    <name type="scientific">Aliivibrio fischeri</name>
    <name type="common">Vibrio fischeri</name>
    <dbReference type="NCBI Taxonomy" id="668"/>
    <lineage>
        <taxon>Bacteria</taxon>
        <taxon>Pseudomonadati</taxon>
        <taxon>Pseudomonadota</taxon>
        <taxon>Gammaproteobacteria</taxon>
        <taxon>Vibrionales</taxon>
        <taxon>Vibrionaceae</taxon>
        <taxon>Aliivibrio</taxon>
    </lineage>
</organism>
<comment type="caution">
    <text evidence="6">The sequence shown here is derived from an EMBL/GenBank/DDBJ whole genome shotgun (WGS) entry which is preliminary data.</text>
</comment>
<dbReference type="InterPro" id="IPR023166">
    <property type="entry name" value="BaiN-like_dom_sf"/>
</dbReference>
<keyword evidence="2" id="KW-0285">Flavoprotein</keyword>
<dbReference type="PRINTS" id="PR00368">
    <property type="entry name" value="FADPNR"/>
</dbReference>
<name>A0A844NYE9_ALIFS</name>
<dbReference type="InterPro" id="IPR036188">
    <property type="entry name" value="FAD/NAD-bd_sf"/>
</dbReference>
<dbReference type="InterPro" id="IPR004792">
    <property type="entry name" value="BaiN-like"/>
</dbReference>
<sequence>MKKVDVVVIGAGAAGLMCAAEAAKRGRSVLVVDHAKKPGRKILISGGGRCNFTNYDVTASNYVCQNPHFVKSALSQYTNWDFISLISKYGIEFEERDHGQLFCVDSAKEIVDMLLKECELVGVNYRYRCEISDIEKTDTGFTLMLDSDELACESLVVATGGLSMPKLGATPFGYQIAEQFGLSMIPTTAGLVPFTLHKEDKEAFSELSGIAIPVVVESENGSSFKENLLFTHRGLSGPSILQISSYWKAGQRVTIDLLPNDDLSEELDKMRESNPNQSIKNSLAKLLPKRVVETLLNKTIFNERSLKQVNPKEQQELCSLLHKWQVLPNGTEGYRTAEVTLGGVNTDELSSKTMESKKVPGLYFVGEVMDVSGWLGGYNFQWAWSSGYVAGINV</sequence>
<dbReference type="Gene3D" id="3.50.50.60">
    <property type="entry name" value="FAD/NAD(P)-binding domain"/>
    <property type="match status" value="1"/>
</dbReference>
<dbReference type="SUPFAM" id="SSF160996">
    <property type="entry name" value="HI0933 insert domain-like"/>
    <property type="match status" value="1"/>
</dbReference>
<evidence type="ECO:0000313" key="6">
    <source>
        <dbReference type="EMBL" id="MUK48198.1"/>
    </source>
</evidence>
<keyword evidence="3" id="KW-0274">FAD</keyword>
<dbReference type="PANTHER" id="PTHR42887:SF2">
    <property type="entry name" value="OS12G0638800 PROTEIN"/>
    <property type="match status" value="1"/>
</dbReference>
<dbReference type="PRINTS" id="PR00411">
    <property type="entry name" value="PNDRDTASEI"/>
</dbReference>
<evidence type="ECO:0000259" key="4">
    <source>
        <dbReference type="Pfam" id="PF03486"/>
    </source>
</evidence>
<protein>
    <submittedName>
        <fullName evidence="6">Aminoacetone oxidase family FAD-binding enzyme</fullName>
    </submittedName>
</protein>
<dbReference type="Gene3D" id="1.10.8.260">
    <property type="entry name" value="HI0933 insert domain-like"/>
    <property type="match status" value="1"/>
</dbReference>
<dbReference type="EMBL" id="WOBN01000004">
    <property type="protein sequence ID" value="MUK48198.1"/>
    <property type="molecule type" value="Genomic_DNA"/>
</dbReference>
<evidence type="ECO:0000313" key="7">
    <source>
        <dbReference type="Proteomes" id="UP000448038"/>
    </source>
</evidence>
<feature type="domain" description="RsdA/BaiN/AoA(So)-like insert" evidence="5">
    <location>
        <begin position="189"/>
        <end position="339"/>
    </location>
</feature>
<accession>A0A844NYE9</accession>
<dbReference type="InterPro" id="IPR057661">
    <property type="entry name" value="RsdA/BaiN/AoA(So)_Rossmann"/>
</dbReference>
<proteinExistence type="predicted"/>
<dbReference type="Gene3D" id="2.40.30.10">
    <property type="entry name" value="Translation factors"/>
    <property type="match status" value="1"/>
</dbReference>
<dbReference type="InterPro" id="IPR055178">
    <property type="entry name" value="RsdA/BaiN/AoA(So)-like_dom"/>
</dbReference>
<gene>
    <name evidence="6" type="ORF">GNP88_03230</name>
</gene>
<evidence type="ECO:0000256" key="2">
    <source>
        <dbReference type="ARBA" id="ARBA00022630"/>
    </source>
</evidence>
<dbReference type="SUPFAM" id="SSF51905">
    <property type="entry name" value="FAD/NAD(P)-binding domain"/>
    <property type="match status" value="1"/>
</dbReference>
<dbReference type="AlphaFoldDB" id="A0A844NYE9"/>
<dbReference type="Pfam" id="PF03486">
    <property type="entry name" value="HI0933_like"/>
    <property type="match status" value="1"/>
</dbReference>
<dbReference type="Pfam" id="PF22780">
    <property type="entry name" value="HI0933_like_1st"/>
    <property type="match status" value="1"/>
</dbReference>
<feature type="domain" description="RsdA/BaiN/AoA(So)-like Rossmann fold-like" evidence="4">
    <location>
        <begin position="5"/>
        <end position="391"/>
    </location>
</feature>
<dbReference type="NCBIfam" id="TIGR00275">
    <property type="entry name" value="aminoacetone oxidase family FAD-binding enzyme"/>
    <property type="match status" value="1"/>
</dbReference>
<dbReference type="Proteomes" id="UP000448038">
    <property type="component" value="Unassembled WGS sequence"/>
</dbReference>
<evidence type="ECO:0000256" key="1">
    <source>
        <dbReference type="ARBA" id="ARBA00001974"/>
    </source>
</evidence>